<dbReference type="EMBL" id="KI913119">
    <property type="protein sequence ID" value="ETV84161.1"/>
    <property type="molecule type" value="Genomic_DNA"/>
</dbReference>
<gene>
    <name evidence="2" type="ORF">H257_03448</name>
</gene>
<evidence type="ECO:0000256" key="1">
    <source>
        <dbReference type="SAM" id="Phobius"/>
    </source>
</evidence>
<sequence>MEEPSESHMRGEVGLLKSKMMCPSCAKDMTLSGTRRDAVVLAAVPSSAAVLLMYAWASRKPVTVAARETEVSKVATIDMFNFCRDMSSNEMLSSATLNPDVWLFGDVGRTTGKRFGRITFHDCMKPTLSAMIGQHIRPDGIACKEAAQDAAVVQWIHGLPDPATNLEHARATVLSDEMGFH</sequence>
<reference evidence="2" key="1">
    <citation type="submission" date="2013-12" db="EMBL/GenBank/DDBJ databases">
        <title>The Genome Sequence of Aphanomyces astaci APO3.</title>
        <authorList>
            <consortium name="The Broad Institute Genomics Platform"/>
            <person name="Russ C."/>
            <person name="Tyler B."/>
            <person name="van West P."/>
            <person name="Dieguez-Uribeondo J."/>
            <person name="Young S.K."/>
            <person name="Zeng Q."/>
            <person name="Gargeya S."/>
            <person name="Fitzgerald M."/>
            <person name="Abouelleil A."/>
            <person name="Alvarado L."/>
            <person name="Chapman S.B."/>
            <person name="Gainer-Dewar J."/>
            <person name="Goldberg J."/>
            <person name="Griggs A."/>
            <person name="Gujja S."/>
            <person name="Hansen M."/>
            <person name="Howarth C."/>
            <person name="Imamovic A."/>
            <person name="Ireland A."/>
            <person name="Larimer J."/>
            <person name="McCowan C."/>
            <person name="Murphy C."/>
            <person name="Pearson M."/>
            <person name="Poon T.W."/>
            <person name="Priest M."/>
            <person name="Roberts A."/>
            <person name="Saif S."/>
            <person name="Shea T."/>
            <person name="Sykes S."/>
            <person name="Wortman J."/>
            <person name="Nusbaum C."/>
            <person name="Birren B."/>
        </authorList>
    </citation>
    <scope>NUCLEOTIDE SEQUENCE [LARGE SCALE GENOMIC DNA]</scope>
    <source>
        <strain evidence="2">APO3</strain>
    </source>
</reference>
<organism evidence="2">
    <name type="scientific">Aphanomyces astaci</name>
    <name type="common">Crayfish plague agent</name>
    <dbReference type="NCBI Taxonomy" id="112090"/>
    <lineage>
        <taxon>Eukaryota</taxon>
        <taxon>Sar</taxon>
        <taxon>Stramenopiles</taxon>
        <taxon>Oomycota</taxon>
        <taxon>Saprolegniomycetes</taxon>
        <taxon>Saprolegniales</taxon>
        <taxon>Verrucalvaceae</taxon>
        <taxon>Aphanomyces</taxon>
    </lineage>
</organism>
<dbReference type="OrthoDB" id="10052789at2759"/>
<dbReference type="GeneID" id="20805444"/>
<name>W4GXV8_APHAT</name>
<feature type="transmembrane region" description="Helical" evidence="1">
    <location>
        <begin position="38"/>
        <end position="57"/>
    </location>
</feature>
<keyword evidence="1" id="KW-0812">Transmembrane</keyword>
<dbReference type="STRING" id="112090.W4GXV8"/>
<protein>
    <submittedName>
        <fullName evidence="2">Uncharacterized protein</fullName>
    </submittedName>
</protein>
<keyword evidence="1" id="KW-0472">Membrane</keyword>
<dbReference type="VEuPathDB" id="FungiDB:H257_03448"/>
<proteinExistence type="predicted"/>
<keyword evidence="1" id="KW-1133">Transmembrane helix</keyword>
<evidence type="ECO:0000313" key="2">
    <source>
        <dbReference type="EMBL" id="ETV84161.1"/>
    </source>
</evidence>
<dbReference type="RefSeq" id="XP_009825853.1">
    <property type="nucleotide sequence ID" value="XM_009827551.1"/>
</dbReference>
<dbReference type="AlphaFoldDB" id="W4GXV8"/>
<accession>W4GXV8</accession>